<dbReference type="CDD" id="cd10910">
    <property type="entry name" value="PIN_limkain_b1_N_like"/>
    <property type="match status" value="1"/>
</dbReference>
<feature type="region of interest" description="Disordered" evidence="1">
    <location>
        <begin position="160"/>
        <end position="404"/>
    </location>
</feature>
<keyword evidence="5" id="KW-1185">Reference proteome</keyword>
<feature type="domain" description="DUF7625" evidence="3">
    <location>
        <begin position="480"/>
        <end position="571"/>
    </location>
</feature>
<dbReference type="Pfam" id="PF24620">
    <property type="entry name" value="DUF7625"/>
    <property type="match status" value="1"/>
</dbReference>
<evidence type="ECO:0000259" key="2">
    <source>
        <dbReference type="Pfam" id="PF01936"/>
    </source>
</evidence>
<evidence type="ECO:0000313" key="5">
    <source>
        <dbReference type="Proteomes" id="UP000479710"/>
    </source>
</evidence>
<dbReference type="InterPro" id="IPR024768">
    <property type="entry name" value="Marf1"/>
</dbReference>
<dbReference type="PANTHER" id="PTHR14379:SF3">
    <property type="entry name" value="MEIOSIS REGULATOR AND MRNA STABILITY FACTOR 1"/>
    <property type="match status" value="1"/>
</dbReference>
<organism evidence="4 5">
    <name type="scientific">Oryza meyeriana var. granulata</name>
    <dbReference type="NCBI Taxonomy" id="110450"/>
    <lineage>
        <taxon>Eukaryota</taxon>
        <taxon>Viridiplantae</taxon>
        <taxon>Streptophyta</taxon>
        <taxon>Embryophyta</taxon>
        <taxon>Tracheophyta</taxon>
        <taxon>Spermatophyta</taxon>
        <taxon>Magnoliopsida</taxon>
        <taxon>Liliopsida</taxon>
        <taxon>Poales</taxon>
        <taxon>Poaceae</taxon>
        <taxon>BOP clade</taxon>
        <taxon>Oryzoideae</taxon>
        <taxon>Oryzeae</taxon>
        <taxon>Oryzinae</taxon>
        <taxon>Oryza</taxon>
        <taxon>Oryza meyeriana</taxon>
    </lineage>
</organism>
<reference evidence="4 5" key="1">
    <citation type="submission" date="2019-11" db="EMBL/GenBank/DDBJ databases">
        <title>Whole genome sequence of Oryza granulata.</title>
        <authorList>
            <person name="Li W."/>
        </authorList>
    </citation>
    <scope>NUCLEOTIDE SEQUENCE [LARGE SCALE GENOMIC DNA]</scope>
    <source>
        <strain evidence="5">cv. Menghai</strain>
        <tissue evidence="4">Leaf</tissue>
    </source>
</reference>
<dbReference type="AlphaFoldDB" id="A0A6G1D3I3"/>
<dbReference type="GO" id="GO:0004540">
    <property type="term" value="F:RNA nuclease activity"/>
    <property type="evidence" value="ECO:0007669"/>
    <property type="project" value="InterPro"/>
</dbReference>
<dbReference type="InterPro" id="IPR021139">
    <property type="entry name" value="NYN"/>
</dbReference>
<feature type="compositionally biased region" description="Pro residues" evidence="1">
    <location>
        <begin position="395"/>
        <end position="404"/>
    </location>
</feature>
<feature type="compositionally biased region" description="Basic and acidic residues" evidence="1">
    <location>
        <begin position="204"/>
        <end position="217"/>
    </location>
</feature>
<feature type="domain" description="NYN" evidence="2">
    <location>
        <begin position="8"/>
        <end position="143"/>
    </location>
</feature>
<accession>A0A6G1D3I3</accession>
<dbReference type="GO" id="GO:0010468">
    <property type="term" value="P:regulation of gene expression"/>
    <property type="evidence" value="ECO:0007669"/>
    <property type="project" value="InterPro"/>
</dbReference>
<feature type="compositionally biased region" description="Low complexity" evidence="1">
    <location>
        <begin position="254"/>
        <end position="268"/>
    </location>
</feature>
<feature type="compositionally biased region" description="Basic residues" evidence="1">
    <location>
        <begin position="292"/>
        <end position="303"/>
    </location>
</feature>
<feature type="compositionally biased region" description="Low complexity" evidence="1">
    <location>
        <begin position="179"/>
        <end position="194"/>
    </location>
</feature>
<sequence length="662" mass="71583">MAEYATAKTSVWWDIENCQVPRACDPHLIAQNMSSALAAAGYTGPISISAYGDTNRISNHVSHALSSTGVSLNHVPAGIKDASDKKILVDMLFWAIDNPPPANYLLISGDRDFSNALHKLTMRRYNILLAQPPNVSQALTAAAKCVWLWKSLVAGEPPLAESPYISTTASGNMDELDMSNNTNSDSSDTTTHNNPHMLNGFQSDHQKGGNGKTDKQPKVKQPRKNQTDSASKPAINEENPVGVVDDSKGSTANQPSQSSTPSSSSSSSFESQDGAKANHSSKPKVQPFSLPKKAKPVHSHQKTAPHDYSNNNKSGVSTESAARNGAPDSGIGSGHYNPKHHKPPTSQSPRPHNPVNRPHSGPGNFHAFSSQRTNSCPPIAGHNGAPTAPLQSWPSGPPYHSPPVNYPDMNQINISGYPRGIHYNQGLNINYHPNYSGAHNVQSAPHNVQPAYNDYSYRSPTPPSMPSNMQNAGQWGVNLGCLQPSSDSQGLIKSVLQALEVLKTEKIPPTEQYISDCIRYGDANIPNFDVKKALELAVQYQAIAEKTLGSMSFFLGKNQNLWKCVNIMDINAKYPKETLDAVHRFISSTTGSSAIMTSRSKYQAAIILKNQCLKHLALGEVLQILFIIINTKKWFVPHSSGWQPLSFNIIVIDATTGAGGKA</sequence>
<feature type="compositionally biased region" description="Polar residues" evidence="1">
    <location>
        <begin position="367"/>
        <end position="376"/>
    </location>
</feature>
<dbReference type="Gene3D" id="3.40.50.1010">
    <property type="entry name" value="5'-nuclease"/>
    <property type="match status" value="1"/>
</dbReference>
<evidence type="ECO:0000313" key="4">
    <source>
        <dbReference type="EMBL" id="KAF0906949.1"/>
    </source>
</evidence>
<proteinExistence type="predicted"/>
<name>A0A6G1D3I3_9ORYZ</name>
<dbReference type="GO" id="GO:0005777">
    <property type="term" value="C:peroxisome"/>
    <property type="evidence" value="ECO:0007669"/>
    <property type="project" value="InterPro"/>
</dbReference>
<dbReference type="EMBL" id="SPHZ02000007">
    <property type="protein sequence ID" value="KAF0906949.1"/>
    <property type="molecule type" value="Genomic_DNA"/>
</dbReference>
<evidence type="ECO:0000256" key="1">
    <source>
        <dbReference type="SAM" id="MobiDB-lite"/>
    </source>
</evidence>
<comment type="caution">
    <text evidence="4">The sequence shown here is derived from an EMBL/GenBank/DDBJ whole genome shotgun (WGS) entry which is preliminary data.</text>
</comment>
<evidence type="ECO:0000259" key="3">
    <source>
        <dbReference type="Pfam" id="PF24620"/>
    </source>
</evidence>
<gene>
    <name evidence="4" type="ORF">E2562_013324</name>
</gene>
<dbReference type="PANTHER" id="PTHR14379">
    <property type="entry name" value="LIMKAIN B LKAP"/>
    <property type="match status" value="1"/>
</dbReference>
<dbReference type="Proteomes" id="UP000479710">
    <property type="component" value="Unassembled WGS sequence"/>
</dbReference>
<dbReference type="Pfam" id="PF01936">
    <property type="entry name" value="NYN"/>
    <property type="match status" value="1"/>
</dbReference>
<protein>
    <submittedName>
        <fullName evidence="4">Uncharacterized protein</fullName>
    </submittedName>
</protein>
<dbReference type="OrthoDB" id="549353at2759"/>
<dbReference type="InterPro" id="IPR056042">
    <property type="entry name" value="DUF7625"/>
</dbReference>
<feature type="compositionally biased region" description="Polar residues" evidence="1">
    <location>
        <begin position="308"/>
        <end position="321"/>
    </location>
</feature>